<name>A0A368F429_ANCCA</name>
<dbReference type="EMBL" id="JOJR01010534">
    <property type="protein sequence ID" value="RCN25760.1"/>
    <property type="molecule type" value="Genomic_DNA"/>
</dbReference>
<gene>
    <name evidence="2" type="ORF">ANCCAN_28525</name>
</gene>
<feature type="chain" id="PRO_5016810639" evidence="1">
    <location>
        <begin position="19"/>
        <end position="64"/>
    </location>
</feature>
<dbReference type="AlphaFoldDB" id="A0A368F429"/>
<feature type="non-terminal residue" evidence="2">
    <location>
        <position position="64"/>
    </location>
</feature>
<keyword evidence="3" id="KW-1185">Reference proteome</keyword>
<evidence type="ECO:0000313" key="3">
    <source>
        <dbReference type="Proteomes" id="UP000252519"/>
    </source>
</evidence>
<sequence>MRAVFLCLLLSQPGAVFSRYIANDVVSDYGQVKELLAQYYRRAALKYGNDYVGRSKNISLMGKF</sequence>
<dbReference type="Proteomes" id="UP000252519">
    <property type="component" value="Unassembled WGS sequence"/>
</dbReference>
<evidence type="ECO:0000256" key="1">
    <source>
        <dbReference type="SAM" id="SignalP"/>
    </source>
</evidence>
<organism evidence="2 3">
    <name type="scientific">Ancylostoma caninum</name>
    <name type="common">Dog hookworm</name>
    <dbReference type="NCBI Taxonomy" id="29170"/>
    <lineage>
        <taxon>Eukaryota</taxon>
        <taxon>Metazoa</taxon>
        <taxon>Ecdysozoa</taxon>
        <taxon>Nematoda</taxon>
        <taxon>Chromadorea</taxon>
        <taxon>Rhabditida</taxon>
        <taxon>Rhabditina</taxon>
        <taxon>Rhabditomorpha</taxon>
        <taxon>Strongyloidea</taxon>
        <taxon>Ancylostomatidae</taxon>
        <taxon>Ancylostomatinae</taxon>
        <taxon>Ancylostoma</taxon>
    </lineage>
</organism>
<accession>A0A368F429</accession>
<reference evidence="2 3" key="1">
    <citation type="submission" date="2014-10" db="EMBL/GenBank/DDBJ databases">
        <title>Draft genome of the hookworm Ancylostoma caninum.</title>
        <authorList>
            <person name="Mitreva M."/>
        </authorList>
    </citation>
    <scope>NUCLEOTIDE SEQUENCE [LARGE SCALE GENOMIC DNA]</scope>
    <source>
        <strain evidence="2 3">Baltimore</strain>
    </source>
</reference>
<dbReference type="OrthoDB" id="10491192at2759"/>
<protein>
    <submittedName>
        <fullName evidence="2">Uncharacterized protein</fullName>
    </submittedName>
</protein>
<comment type="caution">
    <text evidence="2">The sequence shown here is derived from an EMBL/GenBank/DDBJ whole genome shotgun (WGS) entry which is preliminary data.</text>
</comment>
<proteinExistence type="predicted"/>
<feature type="signal peptide" evidence="1">
    <location>
        <begin position="1"/>
        <end position="18"/>
    </location>
</feature>
<evidence type="ECO:0000313" key="2">
    <source>
        <dbReference type="EMBL" id="RCN25760.1"/>
    </source>
</evidence>
<keyword evidence="1" id="KW-0732">Signal</keyword>